<feature type="region of interest" description="Disordered" evidence="1">
    <location>
        <begin position="112"/>
        <end position="135"/>
    </location>
</feature>
<evidence type="ECO:0000256" key="1">
    <source>
        <dbReference type="SAM" id="MobiDB-lite"/>
    </source>
</evidence>
<protein>
    <submittedName>
        <fullName evidence="2">Uncharacterized protein</fullName>
    </submittedName>
</protein>
<dbReference type="AlphaFoldDB" id="A0A2T7CUG5"/>
<evidence type="ECO:0000313" key="3">
    <source>
        <dbReference type="Proteomes" id="UP000244336"/>
    </source>
</evidence>
<accession>A0A2T7CUG5</accession>
<dbReference type="Proteomes" id="UP000244336">
    <property type="component" value="Chromosome 7"/>
</dbReference>
<proteinExistence type="predicted"/>
<sequence>MASIPPHVLAWVVKQIEKHVAEVEKALMDATSMVGSNPADALHTAAHQILDATAHMNQVAINCNWYMEHRLSVAKSTPPAGPNTDSGFVVHHGMKLNEPTADDLARDARITEDDLAEAREMESSPSPEHRPLWKVLEDMGIDYDSDQSRGC</sequence>
<organism evidence="2 3">
    <name type="scientific">Panicum hallii var. hallii</name>
    <dbReference type="NCBI Taxonomy" id="1504633"/>
    <lineage>
        <taxon>Eukaryota</taxon>
        <taxon>Viridiplantae</taxon>
        <taxon>Streptophyta</taxon>
        <taxon>Embryophyta</taxon>
        <taxon>Tracheophyta</taxon>
        <taxon>Spermatophyta</taxon>
        <taxon>Magnoliopsida</taxon>
        <taxon>Liliopsida</taxon>
        <taxon>Poales</taxon>
        <taxon>Poaceae</taxon>
        <taxon>PACMAD clade</taxon>
        <taxon>Panicoideae</taxon>
        <taxon>Panicodae</taxon>
        <taxon>Paniceae</taxon>
        <taxon>Panicinae</taxon>
        <taxon>Panicum</taxon>
        <taxon>Panicum sect. Panicum</taxon>
    </lineage>
</organism>
<keyword evidence="3" id="KW-1185">Reference proteome</keyword>
<name>A0A2T7CUG5_9POAL</name>
<evidence type="ECO:0000313" key="2">
    <source>
        <dbReference type="EMBL" id="PUZ46990.1"/>
    </source>
</evidence>
<reference evidence="2 3" key="1">
    <citation type="submission" date="2018-04" db="EMBL/GenBank/DDBJ databases">
        <title>WGS assembly of Panicum hallii var. hallii HAL2.</title>
        <authorList>
            <person name="Lovell J."/>
            <person name="Jenkins J."/>
            <person name="Lowry D."/>
            <person name="Mamidi S."/>
            <person name="Sreedasyam A."/>
            <person name="Weng X."/>
            <person name="Barry K."/>
            <person name="Bonette J."/>
            <person name="Campitelli B."/>
            <person name="Daum C."/>
            <person name="Gordon S."/>
            <person name="Gould B."/>
            <person name="Lipzen A."/>
            <person name="MacQueen A."/>
            <person name="Palacio-Mejia J."/>
            <person name="Plott C."/>
            <person name="Shakirov E."/>
            <person name="Shu S."/>
            <person name="Yoshinaga Y."/>
            <person name="Zane M."/>
            <person name="Rokhsar D."/>
            <person name="Grimwood J."/>
            <person name="Schmutz J."/>
            <person name="Juenger T."/>
        </authorList>
    </citation>
    <scope>NUCLEOTIDE SEQUENCE [LARGE SCALE GENOMIC DNA]</scope>
    <source>
        <strain evidence="3">cv. HAL2</strain>
    </source>
</reference>
<dbReference type="EMBL" id="CM009755">
    <property type="protein sequence ID" value="PUZ46990.1"/>
    <property type="molecule type" value="Genomic_DNA"/>
</dbReference>
<dbReference type="Gramene" id="PUZ46990">
    <property type="protein sequence ID" value="PUZ46990"/>
    <property type="gene ID" value="GQ55_7G127300"/>
</dbReference>
<gene>
    <name evidence="2" type="ORF">GQ55_7G127300</name>
</gene>